<evidence type="ECO:0000256" key="1">
    <source>
        <dbReference type="SAM" id="MobiDB-lite"/>
    </source>
</evidence>
<sequence>MEDTVLTNLMRSSRKICDRSDVALVGSDKVPYQPVSSPTVKNHISFETMSDIVTLMETYIENERYPNLVKFCNDYKDHVKDYICHFEDVEHAKKNLQNKMKIAFVNVRGKKRRGPGVQIDLKPLHAEARAMSSITTTGWNALSASVVKLGNAIISQENQGFSENNVSNPNHGKGVASSDNSENEGVASSDMSENESVASSNTSEDESVASSNTSEDESVASSNTSEDEGEADIVSSAYNLFKTYKDEAVLVSEKEGFYINGDLHEILCLSDILLLKEDDYSDKQLKHFGGTTNLEKIRNAVINHHVDSNVKFDTHIYNQISEILRNRCCQKNSRIMKEKINDVAKSADADDYRMIDIIINCINKISDSTRVNEEIGEAELQGNYIDPIMYPMFHNPQANMHFRWLNRQVADTVTRRPDGHIYKMRQRKIHSSIGFVEVKPNKSECAKRHEDMIRLAVFCKDALESQKSNNMIAVQVVGFYISFYLLASTDDDYYLMVELYSFETAKYLSQLPHLLSSFDNLKQIMAFNKNNAELQETTTKKRSRSQDTPDLTRIINIKKPKSVAPSLSFHK</sequence>
<dbReference type="AlphaFoldDB" id="A0A8H4BQM1"/>
<feature type="compositionally biased region" description="Polar residues" evidence="1">
    <location>
        <begin position="189"/>
        <end position="224"/>
    </location>
</feature>
<dbReference type="Proteomes" id="UP000469890">
    <property type="component" value="Unassembled WGS sequence"/>
</dbReference>
<feature type="compositionally biased region" description="Polar residues" evidence="1">
    <location>
        <begin position="160"/>
        <end position="170"/>
    </location>
</feature>
<organism evidence="2 3">
    <name type="scientific">Mucor circinelloides f. lusitanicus</name>
    <name type="common">Mucor racemosus var. lusitanicus</name>
    <dbReference type="NCBI Taxonomy" id="29924"/>
    <lineage>
        <taxon>Eukaryota</taxon>
        <taxon>Fungi</taxon>
        <taxon>Fungi incertae sedis</taxon>
        <taxon>Mucoromycota</taxon>
        <taxon>Mucoromycotina</taxon>
        <taxon>Mucoromycetes</taxon>
        <taxon>Mucorales</taxon>
        <taxon>Mucorineae</taxon>
        <taxon>Mucoraceae</taxon>
        <taxon>Mucor</taxon>
    </lineage>
</organism>
<feature type="region of interest" description="Disordered" evidence="1">
    <location>
        <begin position="160"/>
        <end position="230"/>
    </location>
</feature>
<proteinExistence type="predicted"/>
<dbReference type="EMBL" id="JAAECE010000002">
    <property type="protein sequence ID" value="KAF1805813.1"/>
    <property type="molecule type" value="Genomic_DNA"/>
</dbReference>
<name>A0A8H4BQM1_MUCCL</name>
<comment type="caution">
    <text evidence="2">The sequence shown here is derived from an EMBL/GenBank/DDBJ whole genome shotgun (WGS) entry which is preliminary data.</text>
</comment>
<reference evidence="2 3" key="1">
    <citation type="submission" date="2019-09" db="EMBL/GenBank/DDBJ databases">
        <authorList>
            <consortium name="DOE Joint Genome Institute"/>
            <person name="Mondo S.J."/>
            <person name="Navarro-Mendoza M.I."/>
            <person name="Perez-Arques C."/>
            <person name="Panchal S."/>
            <person name="Nicolas F.E."/>
            <person name="Ganguly P."/>
            <person name="Pangilinan J."/>
            <person name="Grigoriev I."/>
            <person name="Heitman J."/>
            <person name="Sanya K."/>
            <person name="Garre V."/>
        </authorList>
    </citation>
    <scope>NUCLEOTIDE SEQUENCE [LARGE SCALE GENOMIC DNA]</scope>
    <source>
        <strain evidence="2 3">MU402</strain>
    </source>
</reference>
<evidence type="ECO:0000313" key="3">
    <source>
        <dbReference type="Proteomes" id="UP000469890"/>
    </source>
</evidence>
<accession>A0A8H4BQM1</accession>
<evidence type="ECO:0000313" key="2">
    <source>
        <dbReference type="EMBL" id="KAF1805813.1"/>
    </source>
</evidence>
<gene>
    <name evidence="2" type="ORF">FB192DRAFT_1434169</name>
</gene>
<protein>
    <submittedName>
        <fullName evidence="2">Uncharacterized protein</fullName>
    </submittedName>
</protein>